<keyword evidence="3" id="KW-1185">Reference proteome</keyword>
<evidence type="ECO:0000313" key="3">
    <source>
        <dbReference type="Proteomes" id="UP000290572"/>
    </source>
</evidence>
<dbReference type="Proteomes" id="UP000290572">
    <property type="component" value="Unassembled WGS sequence"/>
</dbReference>
<proteinExistence type="predicted"/>
<dbReference type="EMBL" id="QBIY01004964">
    <property type="protein sequence ID" value="RXN38272.1"/>
    <property type="molecule type" value="Genomic_DNA"/>
</dbReference>
<feature type="compositionally biased region" description="Basic residues" evidence="1">
    <location>
        <begin position="78"/>
        <end position="87"/>
    </location>
</feature>
<protein>
    <submittedName>
        <fullName evidence="2">E3 ubiquitin-ligase RNF14</fullName>
    </submittedName>
</protein>
<comment type="caution">
    <text evidence="2">The sequence shown here is derived from an EMBL/GenBank/DDBJ whole genome shotgun (WGS) entry which is preliminary data.</text>
</comment>
<evidence type="ECO:0000256" key="1">
    <source>
        <dbReference type="SAM" id="MobiDB-lite"/>
    </source>
</evidence>
<dbReference type="GO" id="GO:0016874">
    <property type="term" value="F:ligase activity"/>
    <property type="evidence" value="ECO:0007669"/>
    <property type="project" value="UniProtKB-KW"/>
</dbReference>
<feature type="region of interest" description="Disordered" evidence="1">
    <location>
        <begin position="1"/>
        <end position="92"/>
    </location>
</feature>
<dbReference type="InterPro" id="IPR016135">
    <property type="entry name" value="UBQ-conjugating_enzyme/RWD"/>
</dbReference>
<gene>
    <name evidence="2" type="ORF">ROHU_013941</name>
</gene>
<evidence type="ECO:0000313" key="2">
    <source>
        <dbReference type="EMBL" id="RXN38272.1"/>
    </source>
</evidence>
<dbReference type="STRING" id="84645.A0A498P0Z3"/>
<keyword evidence="2" id="KW-0436">Ligase</keyword>
<name>A0A498P0Z3_LABRO</name>
<dbReference type="Gene3D" id="3.10.110.10">
    <property type="entry name" value="Ubiquitin Conjugating Enzyme"/>
    <property type="match status" value="2"/>
</dbReference>
<dbReference type="AlphaFoldDB" id="A0A498P0Z3"/>
<accession>A0A498P0Z3</accession>
<reference evidence="2 3" key="1">
    <citation type="submission" date="2018-03" db="EMBL/GenBank/DDBJ databases">
        <title>Draft genome sequence of Rohu Carp (Labeo rohita).</title>
        <authorList>
            <person name="Das P."/>
            <person name="Kushwaha B."/>
            <person name="Joshi C.G."/>
            <person name="Kumar D."/>
            <person name="Nagpure N.S."/>
            <person name="Sahoo L."/>
            <person name="Das S.P."/>
            <person name="Bit A."/>
            <person name="Patnaik S."/>
            <person name="Meher P.K."/>
            <person name="Jayasankar P."/>
            <person name="Koringa P.G."/>
            <person name="Patel N.V."/>
            <person name="Hinsu A.T."/>
            <person name="Kumar R."/>
            <person name="Pandey M."/>
            <person name="Agarwal S."/>
            <person name="Srivastava S."/>
            <person name="Singh M."/>
            <person name="Iquebal M.A."/>
            <person name="Jaiswal S."/>
            <person name="Angadi U.B."/>
            <person name="Kumar N."/>
            <person name="Raza M."/>
            <person name="Shah T.M."/>
            <person name="Rai A."/>
            <person name="Jena J.K."/>
        </authorList>
    </citation>
    <scope>NUCLEOTIDE SEQUENCE [LARGE SCALE GENOMIC DNA]</scope>
    <source>
        <strain evidence="2">DASCIFA01</strain>
        <tissue evidence="2">Testis</tissue>
    </source>
</reference>
<organism evidence="2 3">
    <name type="scientific">Labeo rohita</name>
    <name type="common">Indian major carp</name>
    <name type="synonym">Cyprinus rohita</name>
    <dbReference type="NCBI Taxonomy" id="84645"/>
    <lineage>
        <taxon>Eukaryota</taxon>
        <taxon>Metazoa</taxon>
        <taxon>Chordata</taxon>
        <taxon>Craniata</taxon>
        <taxon>Vertebrata</taxon>
        <taxon>Euteleostomi</taxon>
        <taxon>Actinopterygii</taxon>
        <taxon>Neopterygii</taxon>
        <taxon>Teleostei</taxon>
        <taxon>Ostariophysi</taxon>
        <taxon>Cypriniformes</taxon>
        <taxon>Cyprinidae</taxon>
        <taxon>Labeoninae</taxon>
        <taxon>Labeonini</taxon>
        <taxon>Labeo</taxon>
    </lineage>
</organism>
<sequence>MAEKEHRSVTSPGMAQPGPHPGARPGVGARMRASGGRALPHGARPGLARKSNVGPPSRGPTTCGRDHRGPVHCGMGGGRRRGPRRPNPRTQNLAIGTWNVTSLGGKEPELVREVESGNKRSGMSANQEAQSDELLALASIYDEEEFCKTESVQKGEIRLCLELPPNFRLLVKGMSANQEAQSDELLALASIYDEEEFCKTESVQKGEIRLCLELPPNFRLLVKVMQIAIL</sequence>